<evidence type="ECO:0000256" key="1">
    <source>
        <dbReference type="SAM" id="MobiDB-lite"/>
    </source>
</evidence>
<reference evidence="3" key="1">
    <citation type="submission" date="2018-11" db="EMBL/GenBank/DDBJ databases">
        <authorList>
            <person name="Grassa J C."/>
        </authorList>
    </citation>
    <scope>NUCLEOTIDE SEQUENCE [LARGE SCALE GENOMIC DNA]</scope>
</reference>
<name>A0A803P990_CANSA</name>
<sequence length="281" mass="31873">MVANSNVQVPPAMTNPTLTGQPPCFGQLPETSTIEVQPKEKVFARPTVQPTTETLGTRVGPCVYASEIGPGVGNPSIDEPHMDLADDTKLANNLIRSFNERFGSQVKEPSLVRDPYKGKGHRVLERTQHPRDHGQISRLGGPIVSQTRPSYQPNDGQVLPERSYARTDQFQSLLKDEEGGRHPTNTRPEQNGPHVREIFRRFHSWYSFTREFYTQFSSSKQTPYRLEDLVEVIQRSEEPLKDYLQRFMAEATKVKNLMEEERKKALSSLNKISDKPKVGDK</sequence>
<evidence type="ECO:0000259" key="2">
    <source>
        <dbReference type="Pfam" id="PF03732"/>
    </source>
</evidence>
<feature type="region of interest" description="Disordered" evidence="1">
    <location>
        <begin position="1"/>
        <end position="23"/>
    </location>
</feature>
<dbReference type="EnsemblPlants" id="evm.model.03.491">
    <property type="protein sequence ID" value="cds.evm.model.03.491"/>
    <property type="gene ID" value="evm.TU.03.491"/>
</dbReference>
<feature type="compositionally biased region" description="Polar residues" evidence="1">
    <location>
        <begin position="1"/>
        <end position="20"/>
    </location>
</feature>
<accession>A0A803P990</accession>
<dbReference type="InterPro" id="IPR005162">
    <property type="entry name" value="Retrotrans_gag_dom"/>
</dbReference>
<proteinExistence type="predicted"/>
<evidence type="ECO:0000313" key="4">
    <source>
        <dbReference type="Proteomes" id="UP000596661"/>
    </source>
</evidence>
<dbReference type="Pfam" id="PF03732">
    <property type="entry name" value="Retrotrans_gag"/>
    <property type="match status" value="1"/>
</dbReference>
<dbReference type="EMBL" id="UZAU01000258">
    <property type="status" value="NOT_ANNOTATED_CDS"/>
    <property type="molecule type" value="Genomic_DNA"/>
</dbReference>
<feature type="compositionally biased region" description="Polar residues" evidence="1">
    <location>
        <begin position="144"/>
        <end position="155"/>
    </location>
</feature>
<keyword evidence="4" id="KW-1185">Reference proteome</keyword>
<feature type="region of interest" description="Disordered" evidence="1">
    <location>
        <begin position="131"/>
        <end position="158"/>
    </location>
</feature>
<dbReference type="Gramene" id="evm.model.03.491">
    <property type="protein sequence ID" value="cds.evm.model.03.491"/>
    <property type="gene ID" value="evm.TU.03.491"/>
</dbReference>
<protein>
    <recommendedName>
        <fullName evidence="2">Retrotransposon gag domain-containing protein</fullName>
    </recommendedName>
</protein>
<feature type="domain" description="Retrotransposon gag" evidence="2">
    <location>
        <begin position="200"/>
        <end position="262"/>
    </location>
</feature>
<dbReference type="Proteomes" id="UP000596661">
    <property type="component" value="Chromosome 3"/>
</dbReference>
<organism evidence="3 4">
    <name type="scientific">Cannabis sativa</name>
    <name type="common">Hemp</name>
    <name type="synonym">Marijuana</name>
    <dbReference type="NCBI Taxonomy" id="3483"/>
    <lineage>
        <taxon>Eukaryota</taxon>
        <taxon>Viridiplantae</taxon>
        <taxon>Streptophyta</taxon>
        <taxon>Embryophyta</taxon>
        <taxon>Tracheophyta</taxon>
        <taxon>Spermatophyta</taxon>
        <taxon>Magnoliopsida</taxon>
        <taxon>eudicotyledons</taxon>
        <taxon>Gunneridae</taxon>
        <taxon>Pentapetalae</taxon>
        <taxon>rosids</taxon>
        <taxon>fabids</taxon>
        <taxon>Rosales</taxon>
        <taxon>Cannabaceae</taxon>
        <taxon>Cannabis</taxon>
    </lineage>
</organism>
<dbReference type="AlphaFoldDB" id="A0A803P990"/>
<evidence type="ECO:0000313" key="3">
    <source>
        <dbReference type="EnsemblPlants" id="cds.evm.model.03.491"/>
    </source>
</evidence>
<reference evidence="3" key="2">
    <citation type="submission" date="2021-03" db="UniProtKB">
        <authorList>
            <consortium name="EnsemblPlants"/>
        </authorList>
    </citation>
    <scope>IDENTIFICATION</scope>
</reference>